<sequence>MTVEWKQTALNDRTWFLVNALERAIASADPQIHAAAAEQDDRIEAEGNALDGVATYKQGPLADSHLYTTHDGHFVILYRRIGGRVEIERVRHSRSNWKPNP</sequence>
<comment type="caution">
    <text evidence="1">The sequence shown here is derived from an EMBL/GenBank/DDBJ whole genome shotgun (WGS) entry which is preliminary data.</text>
</comment>
<protein>
    <recommendedName>
        <fullName evidence="3">Type II toxin-antitoxin system RelE/ParE family toxin</fullName>
    </recommendedName>
</protein>
<keyword evidence="2" id="KW-1185">Reference proteome</keyword>
<evidence type="ECO:0008006" key="3">
    <source>
        <dbReference type="Google" id="ProtNLM"/>
    </source>
</evidence>
<reference evidence="2" key="1">
    <citation type="journal article" date="2019" name="Int. J. Syst. Evol. Microbiol.">
        <title>The Global Catalogue of Microorganisms (GCM) 10K type strain sequencing project: providing services to taxonomists for standard genome sequencing and annotation.</title>
        <authorList>
            <consortium name="The Broad Institute Genomics Platform"/>
            <consortium name="The Broad Institute Genome Sequencing Center for Infectious Disease"/>
            <person name="Wu L."/>
            <person name="Ma J."/>
        </authorList>
    </citation>
    <scope>NUCLEOTIDE SEQUENCE [LARGE SCALE GENOMIC DNA]</scope>
    <source>
        <strain evidence="2">JCM 18204</strain>
    </source>
</reference>
<gene>
    <name evidence="1" type="ORF">GCM10023307_21990</name>
</gene>
<dbReference type="RefSeq" id="WP_345303370.1">
    <property type="nucleotide sequence ID" value="NZ_BAABJE010000010.1"/>
</dbReference>
<name>A0ABP9BLU2_9GAMM</name>
<evidence type="ECO:0000313" key="1">
    <source>
        <dbReference type="EMBL" id="GAA4795747.1"/>
    </source>
</evidence>
<organism evidence="1 2">
    <name type="scientific">Lysobacter hankyongensis</name>
    <dbReference type="NCBI Taxonomy" id="1176535"/>
    <lineage>
        <taxon>Bacteria</taxon>
        <taxon>Pseudomonadati</taxon>
        <taxon>Pseudomonadota</taxon>
        <taxon>Gammaproteobacteria</taxon>
        <taxon>Lysobacterales</taxon>
        <taxon>Lysobacteraceae</taxon>
        <taxon>Lysobacter</taxon>
    </lineage>
</organism>
<dbReference type="Proteomes" id="UP001499959">
    <property type="component" value="Unassembled WGS sequence"/>
</dbReference>
<proteinExistence type="predicted"/>
<evidence type="ECO:0000313" key="2">
    <source>
        <dbReference type="Proteomes" id="UP001499959"/>
    </source>
</evidence>
<accession>A0ABP9BLU2</accession>
<dbReference type="EMBL" id="BAABJE010000010">
    <property type="protein sequence ID" value="GAA4795747.1"/>
    <property type="molecule type" value="Genomic_DNA"/>
</dbReference>